<feature type="transmembrane region" description="Helical" evidence="1">
    <location>
        <begin position="66"/>
        <end position="84"/>
    </location>
</feature>
<dbReference type="RefSeq" id="WP_148976657.1">
    <property type="nucleotide sequence ID" value="NZ_JBNIKT010000011.1"/>
</dbReference>
<evidence type="ECO:0008006" key="4">
    <source>
        <dbReference type="Google" id="ProtNLM"/>
    </source>
</evidence>
<dbReference type="Pfam" id="PF17280">
    <property type="entry name" value="DUF5345"/>
    <property type="match status" value="1"/>
</dbReference>
<proteinExistence type="predicted"/>
<dbReference type="InterPro" id="IPR035238">
    <property type="entry name" value="DUF5345"/>
</dbReference>
<evidence type="ECO:0000256" key="1">
    <source>
        <dbReference type="SAM" id="Phobius"/>
    </source>
</evidence>
<dbReference type="AlphaFoldDB" id="A0A5D4R285"/>
<comment type="caution">
    <text evidence="2">The sequence shown here is derived from an EMBL/GenBank/DDBJ whole genome shotgun (WGS) entry which is preliminary data.</text>
</comment>
<dbReference type="Proteomes" id="UP000322139">
    <property type="component" value="Unassembled WGS sequence"/>
</dbReference>
<keyword evidence="1" id="KW-0812">Transmembrane</keyword>
<organism evidence="2 3">
    <name type="scientific">Bacillus infantis</name>
    <dbReference type="NCBI Taxonomy" id="324767"/>
    <lineage>
        <taxon>Bacteria</taxon>
        <taxon>Bacillati</taxon>
        <taxon>Bacillota</taxon>
        <taxon>Bacilli</taxon>
        <taxon>Bacillales</taxon>
        <taxon>Bacillaceae</taxon>
        <taxon>Bacillus</taxon>
    </lineage>
</organism>
<keyword evidence="1" id="KW-0472">Membrane</keyword>
<evidence type="ECO:0000313" key="3">
    <source>
        <dbReference type="Proteomes" id="UP000322139"/>
    </source>
</evidence>
<accession>A0A5D4R285</accession>
<feature type="transmembrane region" description="Helical" evidence="1">
    <location>
        <begin position="90"/>
        <end position="111"/>
    </location>
</feature>
<reference evidence="2 3" key="1">
    <citation type="submission" date="2019-08" db="EMBL/GenBank/DDBJ databases">
        <title>Bacillus genomes from the desert of Cuatro Cienegas, Coahuila.</title>
        <authorList>
            <person name="Olmedo-Alvarez G."/>
        </authorList>
    </citation>
    <scope>NUCLEOTIDE SEQUENCE [LARGE SCALE GENOMIC DNA]</scope>
    <source>
        <strain evidence="2 3">CH446_14T</strain>
    </source>
</reference>
<evidence type="ECO:0000313" key="2">
    <source>
        <dbReference type="EMBL" id="TYS44166.1"/>
    </source>
</evidence>
<protein>
    <recommendedName>
        <fullName evidence="4">YxlC family protein</fullName>
    </recommendedName>
</protein>
<dbReference type="EMBL" id="VTER01000013">
    <property type="protein sequence ID" value="TYS44166.1"/>
    <property type="molecule type" value="Genomic_DNA"/>
</dbReference>
<gene>
    <name evidence="2" type="ORF">FZD51_21725</name>
</gene>
<keyword evidence="1" id="KW-1133">Transmembrane helix</keyword>
<sequence length="118" mass="13545">MKKEQKIIPLESKYENKQDRLAADEIEKGLEILDQSFSVHTPELEWFEEMVAEKQEQMRKSWIRDIGLFFVMAAVILTVLLTTLHQLPAVFIAIQAAAGIFIAGAGTYYFVRQRVNEA</sequence>
<name>A0A5D4R285_9BACI</name>